<evidence type="ECO:0000313" key="2">
    <source>
        <dbReference type="Proteomes" id="UP000015347"/>
    </source>
</evidence>
<dbReference type="InterPro" id="IPR029058">
    <property type="entry name" value="AB_hydrolase_fold"/>
</dbReference>
<dbReference type="Gene3D" id="3.40.50.1820">
    <property type="entry name" value="alpha/beta hydrolase"/>
    <property type="match status" value="1"/>
</dbReference>
<keyword evidence="2" id="KW-1185">Reference proteome</keyword>
<name>S9SCV0_9RHOB</name>
<accession>S9SCV0</accession>
<gene>
    <name evidence="1" type="ORF">Salmuc_01829</name>
</gene>
<dbReference type="AlphaFoldDB" id="S9SCV0"/>
<comment type="caution">
    <text evidence="1">The sequence shown here is derived from an EMBL/GenBank/DDBJ whole genome shotgun (WGS) entry which is preliminary data.</text>
</comment>
<dbReference type="eggNOG" id="COG4188">
    <property type="taxonomic scope" value="Bacteria"/>
</dbReference>
<protein>
    <recommendedName>
        <fullName evidence="3">AB hydrolase-1 domain-containing protein</fullName>
    </recommendedName>
</protein>
<reference evidence="2" key="1">
    <citation type="journal article" date="2014" name="Stand. Genomic Sci.">
        <title>Genome sequence of the exopolysaccharide-producing Salipiger mucosus type strain (DSM 16094(T)), a moderately halophilic member of the Roseobacter clade.</title>
        <authorList>
            <person name="Riedel T."/>
            <person name="Spring S."/>
            <person name="Fiebig A."/>
            <person name="Petersen J."/>
            <person name="Kyrpides N.C."/>
            <person name="Goker M."/>
            <person name="Klenk H.P."/>
        </authorList>
    </citation>
    <scope>NUCLEOTIDE SEQUENCE [LARGE SCALE GENOMIC DNA]</scope>
    <source>
        <strain evidence="2">DSM 16094</strain>
    </source>
</reference>
<organism evidence="1 2">
    <name type="scientific">Salipiger mucosus DSM 16094</name>
    <dbReference type="NCBI Taxonomy" id="1123237"/>
    <lineage>
        <taxon>Bacteria</taxon>
        <taxon>Pseudomonadati</taxon>
        <taxon>Pseudomonadota</taxon>
        <taxon>Alphaproteobacteria</taxon>
        <taxon>Rhodobacterales</taxon>
        <taxon>Roseobacteraceae</taxon>
        <taxon>Salipiger</taxon>
    </lineage>
</organism>
<dbReference type="EMBL" id="APVH01000013">
    <property type="protein sequence ID" value="EPX84054.1"/>
    <property type="molecule type" value="Genomic_DNA"/>
</dbReference>
<proteinExistence type="predicted"/>
<sequence>MRIWERRMQDCLDARDSHDRIGKTINIEIDASYPIFMGHSFGAMTGLLLSGARVGTLGGLAAGQDTDWAGRILLSPPGNGVFGLTQKSWASLSSPTLTITNAQDQGIIHQPPTAKLDSYFQSPEGYRHLGYLEGGGPSIYSGQRARPKTKEYFLFFDLRGAVGAFVAAYGTRDTEAFQGLYDGSIEDRSYRLIAIRSR</sequence>
<evidence type="ECO:0008006" key="3">
    <source>
        <dbReference type="Google" id="ProtNLM"/>
    </source>
</evidence>
<dbReference type="SUPFAM" id="SSF53474">
    <property type="entry name" value="alpha/beta-Hydrolases"/>
    <property type="match status" value="1"/>
</dbReference>
<evidence type="ECO:0000313" key="1">
    <source>
        <dbReference type="EMBL" id="EPX84054.1"/>
    </source>
</evidence>
<dbReference type="HOGENOM" id="CLU_1377289_0_0_5"/>
<dbReference type="Proteomes" id="UP000015347">
    <property type="component" value="Unassembled WGS sequence"/>
</dbReference>